<proteinExistence type="predicted"/>
<name>A0AAE8YLH6_9CAUD</name>
<evidence type="ECO:0000313" key="1">
    <source>
        <dbReference type="EMBL" id="UGC97290.1"/>
    </source>
</evidence>
<dbReference type="RefSeq" id="YP_010664475.1">
    <property type="nucleotide sequence ID" value="NC_070919.1"/>
</dbReference>
<sequence length="73" mass="8076">MTRDRMMLSTRPCSSCVLFSVMSEAVNSMSSKTVSTSGKGILNSRSFVCSVMAYRCHWLDQLILQGVELHISA</sequence>
<keyword evidence="2" id="KW-1185">Reference proteome</keyword>
<reference evidence="1" key="1">
    <citation type="submission" date="2021-11" db="EMBL/GenBank/DDBJ databases">
        <title>vB_AsaM_LPM4, the infectious counterpart bacteriophage of Aeromonas salmonicida subsp. salmonicida Prophage 3, requires the A-layer in its infection process.</title>
        <authorList>
            <person name="Leduc G.R."/>
            <person name="Paquet V.E."/>
            <person name="Piche L.C."/>
            <person name="Vincent A.T."/>
            <person name="Charette S.J."/>
        </authorList>
    </citation>
    <scope>NUCLEOTIDE SEQUENCE</scope>
</reference>
<protein>
    <submittedName>
        <fullName evidence="1">Uncharacterized protein</fullName>
    </submittedName>
</protein>
<dbReference type="Proteomes" id="UP000828357">
    <property type="component" value="Segment"/>
</dbReference>
<dbReference type="EMBL" id="OL348188">
    <property type="protein sequence ID" value="UGC97290.1"/>
    <property type="molecule type" value="Genomic_DNA"/>
</dbReference>
<dbReference type="GeneID" id="77940524"/>
<dbReference type="KEGG" id="vg:77940524"/>
<organism evidence="1 2">
    <name type="scientific">Aeromonas phage vB_AsaM_LPM4</name>
    <dbReference type="NCBI Taxonomy" id="2894367"/>
    <lineage>
        <taxon>Viruses</taxon>
        <taxon>Duplodnaviria</taxon>
        <taxon>Heunggongvirae</taxon>
        <taxon>Uroviricota</taxon>
        <taxon>Caudoviricetes</taxon>
        <taxon>Peduoviridae</taxon>
        <taxon>Piscesmortuivirus</taxon>
        <taxon>Piscesmortuivirus LPM4</taxon>
    </lineage>
</organism>
<evidence type="ECO:0000313" key="2">
    <source>
        <dbReference type="Proteomes" id="UP000828357"/>
    </source>
</evidence>
<accession>A0AAE8YLH6</accession>